<keyword evidence="4" id="KW-1185">Reference proteome</keyword>
<dbReference type="Gene3D" id="3.90.960.10">
    <property type="entry name" value="YbaK/aminoacyl-tRNA synthetase-associated domain"/>
    <property type="match status" value="1"/>
</dbReference>
<dbReference type="InterPro" id="IPR040285">
    <property type="entry name" value="ProX/PRXD1"/>
</dbReference>
<organism evidence="3 4">
    <name type="scientific">Parasutterella muris</name>
    <dbReference type="NCBI Taxonomy" id="2565572"/>
    <lineage>
        <taxon>Bacteria</taxon>
        <taxon>Pseudomonadati</taxon>
        <taxon>Pseudomonadota</taxon>
        <taxon>Betaproteobacteria</taxon>
        <taxon>Burkholderiales</taxon>
        <taxon>Sutterellaceae</taxon>
        <taxon>Parasutterella</taxon>
    </lineage>
</organism>
<evidence type="ECO:0000313" key="4">
    <source>
        <dbReference type="Proteomes" id="UP000472580"/>
    </source>
</evidence>
<protein>
    <submittedName>
        <fullName evidence="3">DNA-binding protein</fullName>
    </submittedName>
</protein>
<accession>A0A6L6YII4</accession>
<keyword evidence="3" id="KW-0238">DNA-binding</keyword>
<comment type="caution">
    <text evidence="3">The sequence shown here is derived from an EMBL/GenBank/DDBJ whole genome shotgun (WGS) entry which is preliminary data.</text>
</comment>
<dbReference type="InterPro" id="IPR007214">
    <property type="entry name" value="YbaK/aa-tRNA-synth-assoc-dom"/>
</dbReference>
<dbReference type="PANTHER" id="PTHR31423:SF3">
    <property type="entry name" value="PROLYL-TRNA SYNTHETASE ASSOCIATED DOMAIN-CONTAINING PROTEIN 1-RELATED"/>
    <property type="match status" value="1"/>
</dbReference>
<dbReference type="GO" id="GO:0002161">
    <property type="term" value="F:aminoacyl-tRNA deacylase activity"/>
    <property type="evidence" value="ECO:0007669"/>
    <property type="project" value="InterPro"/>
</dbReference>
<evidence type="ECO:0000313" key="3">
    <source>
        <dbReference type="EMBL" id="MVX56559.1"/>
    </source>
</evidence>
<dbReference type="OrthoDB" id="9798587at2"/>
<dbReference type="RefSeq" id="WP_160334991.1">
    <property type="nucleotide sequence ID" value="NZ_CALPCR010000023.1"/>
</dbReference>
<sequence>MKKEKIAQNAGAHCCKSLLLRNKKRFFLFVIPPDDRFSAKEASEFLGCGHLSFAAEEELAELLGTFRGAVCLLGLIFDKEHKVELILDEKILNCDFINCHPCTNDQSWEISMKEITDHLLPSLGYSYRVFKKSDPFA</sequence>
<dbReference type="AlphaFoldDB" id="A0A6L6YII4"/>
<evidence type="ECO:0000256" key="1">
    <source>
        <dbReference type="ARBA" id="ARBA00010201"/>
    </source>
</evidence>
<comment type="similarity">
    <text evidence="1">Belongs to the PRORSD1 family.</text>
</comment>
<dbReference type="Proteomes" id="UP000472580">
    <property type="component" value="Unassembled WGS sequence"/>
</dbReference>
<name>A0A6L6YII4_9BURK</name>
<evidence type="ECO:0000259" key="2">
    <source>
        <dbReference type="Pfam" id="PF04073"/>
    </source>
</evidence>
<dbReference type="GO" id="GO:0003677">
    <property type="term" value="F:DNA binding"/>
    <property type="evidence" value="ECO:0007669"/>
    <property type="project" value="UniProtKB-KW"/>
</dbReference>
<dbReference type="EMBL" id="WSRP01000012">
    <property type="protein sequence ID" value="MVX56559.1"/>
    <property type="molecule type" value="Genomic_DNA"/>
</dbReference>
<dbReference type="SUPFAM" id="SSF55826">
    <property type="entry name" value="YbaK/ProRS associated domain"/>
    <property type="match status" value="1"/>
</dbReference>
<dbReference type="InterPro" id="IPR036754">
    <property type="entry name" value="YbaK/aa-tRNA-synt-asso_dom_sf"/>
</dbReference>
<dbReference type="Pfam" id="PF04073">
    <property type="entry name" value="tRNA_edit"/>
    <property type="match status" value="1"/>
</dbReference>
<proteinExistence type="inferred from homology"/>
<gene>
    <name evidence="3" type="ORF">E5987_04960</name>
</gene>
<dbReference type="PANTHER" id="PTHR31423">
    <property type="entry name" value="YBAK DOMAIN-CONTAINING PROTEIN"/>
    <property type="match status" value="1"/>
</dbReference>
<feature type="domain" description="YbaK/aminoacyl-tRNA synthetase-associated" evidence="2">
    <location>
        <begin position="12"/>
        <end position="116"/>
    </location>
</feature>
<reference evidence="3 4" key="1">
    <citation type="submission" date="2019-12" db="EMBL/GenBank/DDBJ databases">
        <title>Microbes associate with the intestines of laboratory mice.</title>
        <authorList>
            <person name="Navarre W."/>
            <person name="Wong E."/>
        </authorList>
    </citation>
    <scope>NUCLEOTIDE SEQUENCE [LARGE SCALE GENOMIC DNA]</scope>
    <source>
        <strain evidence="3 4">NM82_D38</strain>
    </source>
</reference>